<dbReference type="PANTHER" id="PTHR47969:SF6">
    <property type="entry name" value="KINESIN-LIKE PROTEIN KIN-4C"/>
    <property type="match status" value="1"/>
</dbReference>
<dbReference type="AlphaFoldDB" id="A0A6P8C821"/>
<dbReference type="GO" id="GO:0007052">
    <property type="term" value="P:mitotic spindle organization"/>
    <property type="evidence" value="ECO:0007669"/>
    <property type="project" value="TreeGrafter"/>
</dbReference>
<dbReference type="GO" id="GO:0007018">
    <property type="term" value="P:microtubule-based movement"/>
    <property type="evidence" value="ECO:0007669"/>
    <property type="project" value="InterPro"/>
</dbReference>
<feature type="domain" description="Tesmin/TSO1-like CXC" evidence="3">
    <location>
        <begin position="359"/>
        <end position="403"/>
    </location>
</feature>
<evidence type="ECO:0000313" key="5">
    <source>
        <dbReference type="RefSeq" id="XP_031379747.1"/>
    </source>
</evidence>
<dbReference type="InterPro" id="IPR027640">
    <property type="entry name" value="Kinesin-like_fam"/>
</dbReference>
<dbReference type="InterPro" id="IPR033467">
    <property type="entry name" value="Tesmin/TSO1-like_CXC"/>
</dbReference>
<reference evidence="5" key="2">
    <citation type="submission" date="2025-08" db="UniProtKB">
        <authorList>
            <consortium name="RefSeq"/>
        </authorList>
    </citation>
    <scope>IDENTIFICATION</scope>
    <source>
        <tissue evidence="5">Leaf</tissue>
    </source>
</reference>
<dbReference type="RefSeq" id="XP_031379747.1">
    <property type="nucleotide sequence ID" value="XM_031523887.1"/>
</dbReference>
<evidence type="ECO:0000313" key="4">
    <source>
        <dbReference type="Proteomes" id="UP000515151"/>
    </source>
</evidence>
<feature type="region of interest" description="Disordered" evidence="2">
    <location>
        <begin position="325"/>
        <end position="358"/>
    </location>
</feature>
<proteinExistence type="predicted"/>
<feature type="coiled-coil region" evidence="1">
    <location>
        <begin position="245"/>
        <end position="311"/>
    </location>
</feature>
<dbReference type="SMART" id="SM01114">
    <property type="entry name" value="CXC"/>
    <property type="match status" value="1"/>
</dbReference>
<evidence type="ECO:0000259" key="3">
    <source>
        <dbReference type="SMART" id="SM01114"/>
    </source>
</evidence>
<dbReference type="OrthoDB" id="1739830at2759"/>
<dbReference type="Pfam" id="PF25764">
    <property type="entry name" value="KIF21A_4th"/>
    <property type="match status" value="1"/>
</dbReference>
<dbReference type="GeneID" id="116194926"/>
<accession>A0A6P8C821</accession>
<dbReference type="GO" id="GO:0051231">
    <property type="term" value="P:spindle elongation"/>
    <property type="evidence" value="ECO:0007669"/>
    <property type="project" value="TreeGrafter"/>
</dbReference>
<evidence type="ECO:0000256" key="1">
    <source>
        <dbReference type="SAM" id="Coils"/>
    </source>
</evidence>
<evidence type="ECO:0000256" key="2">
    <source>
        <dbReference type="SAM" id="MobiDB-lite"/>
    </source>
</evidence>
<protein>
    <submittedName>
        <fullName evidence="5">Kinesin-like protein KIN-4C</fullName>
    </submittedName>
</protein>
<reference evidence="4" key="1">
    <citation type="journal article" date="2020" name="Plant Biotechnol. J.">
        <title>The pomegranate (Punica granatum L.) draft genome dissects genetic divergence between soft- and hard-seeded cultivars.</title>
        <authorList>
            <person name="Luo X."/>
            <person name="Li H."/>
            <person name="Wu Z."/>
            <person name="Yao W."/>
            <person name="Zhao P."/>
            <person name="Cao D."/>
            <person name="Yu H."/>
            <person name="Li K."/>
            <person name="Poudel K."/>
            <person name="Zhao D."/>
            <person name="Zhang F."/>
            <person name="Xia X."/>
            <person name="Chen L."/>
            <person name="Wang Q."/>
            <person name="Jing D."/>
            <person name="Cao S."/>
        </authorList>
    </citation>
    <scope>NUCLEOTIDE SEQUENCE [LARGE SCALE GENOMIC DNA]</scope>
    <source>
        <strain evidence="4">cv. Tunisia</strain>
    </source>
</reference>
<keyword evidence="1" id="KW-0175">Coiled coil</keyword>
<name>A0A6P8C821_PUNGR</name>
<gene>
    <name evidence="5" type="primary">LOC116194926</name>
</gene>
<feature type="region of interest" description="Disordered" evidence="2">
    <location>
        <begin position="1"/>
        <end position="45"/>
    </location>
</feature>
<dbReference type="Proteomes" id="UP000515151">
    <property type="component" value="Chromosome 1"/>
</dbReference>
<organism evidence="4 5">
    <name type="scientific">Punica granatum</name>
    <name type="common">Pomegranate</name>
    <dbReference type="NCBI Taxonomy" id="22663"/>
    <lineage>
        <taxon>Eukaryota</taxon>
        <taxon>Viridiplantae</taxon>
        <taxon>Streptophyta</taxon>
        <taxon>Embryophyta</taxon>
        <taxon>Tracheophyta</taxon>
        <taxon>Spermatophyta</taxon>
        <taxon>Magnoliopsida</taxon>
        <taxon>eudicotyledons</taxon>
        <taxon>Gunneridae</taxon>
        <taxon>Pentapetalae</taxon>
        <taxon>rosids</taxon>
        <taxon>malvids</taxon>
        <taxon>Myrtales</taxon>
        <taxon>Lythraceae</taxon>
        <taxon>Punica</taxon>
    </lineage>
</organism>
<dbReference type="GO" id="GO:0005875">
    <property type="term" value="C:microtubule associated complex"/>
    <property type="evidence" value="ECO:0007669"/>
    <property type="project" value="TreeGrafter"/>
</dbReference>
<dbReference type="GO" id="GO:0003777">
    <property type="term" value="F:microtubule motor activity"/>
    <property type="evidence" value="ECO:0007669"/>
    <property type="project" value="InterPro"/>
</dbReference>
<dbReference type="PANTHER" id="PTHR47969">
    <property type="entry name" value="CHROMOSOME-ASSOCIATED KINESIN KIF4A-RELATED"/>
    <property type="match status" value="1"/>
</dbReference>
<keyword evidence="4" id="KW-1185">Reference proteome</keyword>
<sequence>MGKATRRAKQAIAPENASPSASASPVSSSSTTMTAVSSAAEQSEHYEKRIHDLELENKAYQKEIEGLKNKLGNVSVTPDSVKRLKDGYLQKLNALEEQVKELKKKQDVQSQLSTCRRRNDEGKHLHDEIQKLKAQKVQLQCQGKLDSVQFRLCKAALEKEILQLKKEGRRTEFEMQNLLALNQRQKMVLQRKNEENSMASNRLRNLLESRKVLFSQKTGTKRASPAGIQGLEHEFEVTAHINQLCAEYEHQIEMMADEISKAKEEAELLKQENFRLLIQNKELDCKEDPELRDLKEDVIKLSNLLSQLEARKAKLTFQEDAQGDLTQPSISAGSTTAYSDPNASELENSEEISVQGKKGSGTCCSCSKRSLCKTMKCECRTAGGSCGIACGCSSAKCTNRADLPVKLEESAGTGISDENLNSNSNLSVNAEAEKNVLNSQDAIPHSGPLLAPAETDDHCGLKKMPLYDIANTLIKSFASKHNQRRKARN</sequence>
<feature type="compositionally biased region" description="Polar residues" evidence="2">
    <location>
        <begin position="325"/>
        <end position="346"/>
    </location>
</feature>
<feature type="compositionally biased region" description="Low complexity" evidence="2">
    <location>
        <begin position="17"/>
        <end position="40"/>
    </location>
</feature>